<dbReference type="EMBL" id="LYMM01000031">
    <property type="protein sequence ID" value="PNU04791.1"/>
    <property type="molecule type" value="Genomic_DNA"/>
</dbReference>
<dbReference type="RefSeq" id="WP_103095986.1">
    <property type="nucleotide sequence ID" value="NZ_LYMM01000031.1"/>
</dbReference>
<gene>
    <name evidence="4" type="ORF">A8V01_18610</name>
</gene>
<feature type="domain" description="Glycosyl transferase family 1" evidence="2">
    <location>
        <begin position="215"/>
        <end position="363"/>
    </location>
</feature>
<dbReference type="OrthoDB" id="9801609at2"/>
<protein>
    <submittedName>
        <fullName evidence="4">Glycosyl transferase</fullName>
    </submittedName>
</protein>
<proteinExistence type="predicted"/>
<dbReference type="GO" id="GO:0016757">
    <property type="term" value="F:glycosyltransferase activity"/>
    <property type="evidence" value="ECO:0007669"/>
    <property type="project" value="InterPro"/>
</dbReference>
<evidence type="ECO:0000313" key="4">
    <source>
        <dbReference type="EMBL" id="PNU04791.1"/>
    </source>
</evidence>
<keyword evidence="5" id="KW-1185">Reference proteome</keyword>
<dbReference type="AlphaFoldDB" id="A0A2K2G170"/>
<evidence type="ECO:0000259" key="3">
    <source>
        <dbReference type="Pfam" id="PF13439"/>
    </source>
</evidence>
<dbReference type="InterPro" id="IPR001296">
    <property type="entry name" value="Glyco_trans_1"/>
</dbReference>
<name>A0A2K2G170_9SPHN</name>
<dbReference type="PANTHER" id="PTHR46401">
    <property type="entry name" value="GLYCOSYLTRANSFERASE WBBK-RELATED"/>
    <property type="match status" value="1"/>
</dbReference>
<sequence>MASRPLATFTPANIGAGVATRAPARDLPRLYINGRFLTQQTTGVQRAAREIVFEIDRLLQRGRLAADVTLLVPPGPWVQRLSTKRITVETIGTMRGVLWEQLSLPKRASGGTLLSLGNSAPIRALLDRDTRVAVMIHDVSFLDFPGAYKRAYRMGHSLMLPVMMRRADTILTVSQTERERLVRMGPATPIVVAPNGGWRGEPTRFGEVPSLPDTYGLYVGSFSLRKNFPRTLEAAIRLAREDGLHSVFVGTAGRIMRKPRFEIPADVADRIHLIGQINDPGQLAQIYRGARVLLFPSLYEACPLPPAEAAHFGCPAVVSNIPAIWERCGRGAAYCDPASVDSILDAVRSVIDETPARARAIAAGWAHSDNWSWSDQAALVCASALGSACLLDEPATLDDVDFEGYAASA</sequence>
<evidence type="ECO:0000259" key="2">
    <source>
        <dbReference type="Pfam" id="PF00534"/>
    </source>
</evidence>
<dbReference type="CDD" id="cd03809">
    <property type="entry name" value="GT4_MtfB-like"/>
    <property type="match status" value="1"/>
</dbReference>
<organism evidence="4 5">
    <name type="scientific">Novosphingobium guangzhouense</name>
    <dbReference type="NCBI Taxonomy" id="1850347"/>
    <lineage>
        <taxon>Bacteria</taxon>
        <taxon>Pseudomonadati</taxon>
        <taxon>Pseudomonadota</taxon>
        <taxon>Alphaproteobacteria</taxon>
        <taxon>Sphingomonadales</taxon>
        <taxon>Sphingomonadaceae</taxon>
        <taxon>Novosphingobium</taxon>
    </lineage>
</organism>
<feature type="domain" description="Glycosyltransferase subfamily 4-like N-terminal" evidence="3">
    <location>
        <begin position="122"/>
        <end position="196"/>
    </location>
</feature>
<dbReference type="Proteomes" id="UP000236327">
    <property type="component" value="Unassembled WGS sequence"/>
</dbReference>
<dbReference type="Gene3D" id="3.40.50.2000">
    <property type="entry name" value="Glycogen Phosphorylase B"/>
    <property type="match status" value="1"/>
</dbReference>
<dbReference type="SUPFAM" id="SSF53756">
    <property type="entry name" value="UDP-Glycosyltransferase/glycogen phosphorylase"/>
    <property type="match status" value="1"/>
</dbReference>
<dbReference type="GO" id="GO:0009103">
    <property type="term" value="P:lipopolysaccharide biosynthetic process"/>
    <property type="evidence" value="ECO:0007669"/>
    <property type="project" value="TreeGrafter"/>
</dbReference>
<accession>A0A2K2G170</accession>
<comment type="caution">
    <text evidence="4">The sequence shown here is derived from an EMBL/GenBank/DDBJ whole genome shotgun (WGS) entry which is preliminary data.</text>
</comment>
<dbReference type="Pfam" id="PF00534">
    <property type="entry name" value="Glycos_transf_1"/>
    <property type="match status" value="1"/>
</dbReference>
<evidence type="ECO:0000256" key="1">
    <source>
        <dbReference type="ARBA" id="ARBA00022679"/>
    </source>
</evidence>
<dbReference type="PANTHER" id="PTHR46401:SF2">
    <property type="entry name" value="GLYCOSYLTRANSFERASE WBBK-RELATED"/>
    <property type="match status" value="1"/>
</dbReference>
<keyword evidence="1 4" id="KW-0808">Transferase</keyword>
<dbReference type="Pfam" id="PF13439">
    <property type="entry name" value="Glyco_transf_4"/>
    <property type="match status" value="1"/>
</dbReference>
<dbReference type="InterPro" id="IPR028098">
    <property type="entry name" value="Glyco_trans_4-like_N"/>
</dbReference>
<reference evidence="4 5" key="1">
    <citation type="submission" date="2016-05" db="EMBL/GenBank/DDBJ databases">
        <title>Complete genome sequence of Novosphingobium guangzhouense SA925(T).</title>
        <authorList>
            <person name="Sha S."/>
        </authorList>
    </citation>
    <scope>NUCLEOTIDE SEQUENCE [LARGE SCALE GENOMIC DNA]</scope>
    <source>
        <strain evidence="4 5">SA925</strain>
    </source>
</reference>
<evidence type="ECO:0000313" key="5">
    <source>
        <dbReference type="Proteomes" id="UP000236327"/>
    </source>
</evidence>